<dbReference type="AlphaFoldDB" id="A0A822LEW4"/>
<evidence type="ECO:0000313" key="1">
    <source>
        <dbReference type="EMBL" id="CCH93918.1"/>
    </source>
</evidence>
<organism evidence="1 2">
    <name type="scientific">Microcystis aeruginosa PCC 9432</name>
    <dbReference type="NCBI Taxonomy" id="1160280"/>
    <lineage>
        <taxon>Bacteria</taxon>
        <taxon>Bacillati</taxon>
        <taxon>Cyanobacteriota</taxon>
        <taxon>Cyanophyceae</taxon>
        <taxon>Oscillatoriophycideae</taxon>
        <taxon>Chroococcales</taxon>
        <taxon>Microcystaceae</taxon>
        <taxon>Microcystis</taxon>
    </lineage>
</organism>
<sequence>MSETVYIETSILGHLTARPTENLILAANIKTTQDWWDEYCKVSIEI</sequence>
<gene>
    <name evidence="1" type="ORF">MICCA_3410005</name>
</gene>
<dbReference type="Proteomes" id="UP000005806">
    <property type="component" value="Unassembled WGS sequence"/>
</dbReference>
<evidence type="ECO:0000313" key="2">
    <source>
        <dbReference type="Proteomes" id="UP000005806"/>
    </source>
</evidence>
<name>A0A822LEW4_MICAE</name>
<comment type="caution">
    <text evidence="1">The sequence shown here is derived from an EMBL/GenBank/DDBJ whole genome shotgun (WGS) entry which is preliminary data.</text>
</comment>
<dbReference type="EMBL" id="CAIH01000270">
    <property type="protein sequence ID" value="CCH93918.1"/>
    <property type="molecule type" value="Genomic_DNA"/>
</dbReference>
<accession>A0A822LEW4</accession>
<reference evidence="1 2" key="1">
    <citation type="submission" date="2012-04" db="EMBL/GenBank/DDBJ databases">
        <authorList>
            <person name="Genoscope - CEA"/>
        </authorList>
    </citation>
    <scope>NUCLEOTIDE SEQUENCE [LARGE SCALE GENOMIC DNA]</scope>
    <source>
        <strain evidence="1 2">9432</strain>
    </source>
</reference>
<protein>
    <submittedName>
        <fullName evidence="1">Uncharacterized protein</fullName>
    </submittedName>
</protein>
<proteinExistence type="predicted"/>